<reference evidence="3" key="1">
    <citation type="journal article" date="2019" name="Int. J. Syst. Evol. Microbiol.">
        <title>The Global Catalogue of Microorganisms (GCM) 10K type strain sequencing project: providing services to taxonomists for standard genome sequencing and annotation.</title>
        <authorList>
            <consortium name="The Broad Institute Genomics Platform"/>
            <consortium name="The Broad Institute Genome Sequencing Center for Infectious Disease"/>
            <person name="Wu L."/>
            <person name="Ma J."/>
        </authorList>
    </citation>
    <scope>NUCLEOTIDE SEQUENCE [LARGE SCALE GENOMIC DNA]</scope>
    <source>
        <strain evidence="3">JCM 18542</strain>
    </source>
</reference>
<dbReference type="RefSeq" id="WP_242474686.1">
    <property type="nucleotide sequence ID" value="NZ_BAABKQ010000001.1"/>
</dbReference>
<accession>A0ABP9CCJ1</accession>
<gene>
    <name evidence="2" type="ORF">GCM10023353_09320</name>
</gene>
<name>A0ABP9CCJ1_9ACTN</name>
<comment type="caution">
    <text evidence="2">The sequence shown here is derived from an EMBL/GenBank/DDBJ whole genome shotgun (WGS) entry which is preliminary data.</text>
</comment>
<dbReference type="EMBL" id="BAABKQ010000001">
    <property type="protein sequence ID" value="GAA4807868.1"/>
    <property type="molecule type" value="Genomic_DNA"/>
</dbReference>
<sequence>MPSAPRPRRPSRARKDLSRPGRPRPDRALLDRAAAPALAALLGGAGALHFARPRFFEPLIPPQLTGVASRRDWVYASGVGELACAVAIAVPRTRRAGGLASAALLVGVFPGNIQMALDYRRRNRPAWQQAVAYGRLPMQVPLVLWALRAARG</sequence>
<dbReference type="Proteomes" id="UP001500839">
    <property type="component" value="Unassembled WGS sequence"/>
</dbReference>
<feature type="compositionally biased region" description="Basic residues" evidence="1">
    <location>
        <begin position="1"/>
        <end position="12"/>
    </location>
</feature>
<evidence type="ECO:0000313" key="2">
    <source>
        <dbReference type="EMBL" id="GAA4807868.1"/>
    </source>
</evidence>
<dbReference type="PANTHER" id="PTHR36974:SF1">
    <property type="entry name" value="DOXX FAMILY MEMBRANE PROTEIN"/>
    <property type="match status" value="1"/>
</dbReference>
<evidence type="ECO:0008006" key="4">
    <source>
        <dbReference type="Google" id="ProtNLM"/>
    </source>
</evidence>
<keyword evidence="3" id="KW-1185">Reference proteome</keyword>
<proteinExistence type="predicted"/>
<feature type="region of interest" description="Disordered" evidence="1">
    <location>
        <begin position="1"/>
        <end position="27"/>
    </location>
</feature>
<evidence type="ECO:0000313" key="3">
    <source>
        <dbReference type="Proteomes" id="UP001500839"/>
    </source>
</evidence>
<protein>
    <recommendedName>
        <fullName evidence="4">DoxX family protein</fullName>
    </recommendedName>
</protein>
<dbReference type="PANTHER" id="PTHR36974">
    <property type="entry name" value="MEMBRANE PROTEIN-RELATED"/>
    <property type="match status" value="1"/>
</dbReference>
<organism evidence="2 3">
    <name type="scientific">Tomitella cavernea</name>
    <dbReference type="NCBI Taxonomy" id="1387982"/>
    <lineage>
        <taxon>Bacteria</taxon>
        <taxon>Bacillati</taxon>
        <taxon>Actinomycetota</taxon>
        <taxon>Actinomycetes</taxon>
        <taxon>Mycobacteriales</taxon>
        <taxon>Tomitella</taxon>
    </lineage>
</organism>
<feature type="compositionally biased region" description="Basic and acidic residues" evidence="1">
    <location>
        <begin position="13"/>
        <end position="27"/>
    </location>
</feature>
<evidence type="ECO:0000256" key="1">
    <source>
        <dbReference type="SAM" id="MobiDB-lite"/>
    </source>
</evidence>